<feature type="transmembrane region" description="Helical" evidence="1">
    <location>
        <begin position="86"/>
        <end position="105"/>
    </location>
</feature>
<feature type="transmembrane region" description="Helical" evidence="1">
    <location>
        <begin position="58"/>
        <end position="80"/>
    </location>
</feature>
<dbReference type="Gramene" id="OE9A026209T1">
    <property type="protein sequence ID" value="OE9A026209C1"/>
    <property type="gene ID" value="OE9A026209"/>
</dbReference>
<name>A0A8S0QUE7_OLEEU</name>
<keyword evidence="1" id="KW-0812">Transmembrane</keyword>
<accession>A0A8S0QUE7</accession>
<sequence length="128" mass="14278">MLQPWKELLPRSKVATKKMEMNLGQPGFLSGSCSGLFQVFCVRLFLFYFETSSQVLDACVFCVLGVFGEPLLLCALGVLGVFGEPLLLYVFGVFQIAGYVCIVYVKLAWFMRVKMQPSGEAQFEVVVL</sequence>
<dbReference type="EMBL" id="CACTIH010001942">
    <property type="protein sequence ID" value="CAA2969473.1"/>
    <property type="molecule type" value="Genomic_DNA"/>
</dbReference>
<feature type="transmembrane region" description="Helical" evidence="1">
    <location>
        <begin position="27"/>
        <end position="46"/>
    </location>
</feature>
<dbReference type="PROSITE" id="PS51257">
    <property type="entry name" value="PROKAR_LIPOPROTEIN"/>
    <property type="match status" value="1"/>
</dbReference>
<proteinExistence type="predicted"/>
<protein>
    <submittedName>
        <fullName evidence="2">Uncharacterized protein</fullName>
    </submittedName>
</protein>
<keyword evidence="3" id="KW-1185">Reference proteome</keyword>
<dbReference type="Proteomes" id="UP000594638">
    <property type="component" value="Unassembled WGS sequence"/>
</dbReference>
<evidence type="ECO:0000313" key="3">
    <source>
        <dbReference type="Proteomes" id="UP000594638"/>
    </source>
</evidence>
<keyword evidence="1" id="KW-1133">Transmembrane helix</keyword>
<evidence type="ECO:0000256" key="1">
    <source>
        <dbReference type="SAM" id="Phobius"/>
    </source>
</evidence>
<dbReference type="AlphaFoldDB" id="A0A8S0QUE7"/>
<gene>
    <name evidence="2" type="ORF">OLEA9_A026209</name>
</gene>
<keyword evidence="1" id="KW-0472">Membrane</keyword>
<reference evidence="2 3" key="1">
    <citation type="submission" date="2019-12" db="EMBL/GenBank/DDBJ databases">
        <authorList>
            <person name="Alioto T."/>
            <person name="Alioto T."/>
            <person name="Gomez Garrido J."/>
        </authorList>
    </citation>
    <scope>NUCLEOTIDE SEQUENCE [LARGE SCALE GENOMIC DNA]</scope>
</reference>
<organism evidence="2 3">
    <name type="scientific">Olea europaea subsp. europaea</name>
    <dbReference type="NCBI Taxonomy" id="158383"/>
    <lineage>
        <taxon>Eukaryota</taxon>
        <taxon>Viridiplantae</taxon>
        <taxon>Streptophyta</taxon>
        <taxon>Embryophyta</taxon>
        <taxon>Tracheophyta</taxon>
        <taxon>Spermatophyta</taxon>
        <taxon>Magnoliopsida</taxon>
        <taxon>eudicotyledons</taxon>
        <taxon>Gunneridae</taxon>
        <taxon>Pentapetalae</taxon>
        <taxon>asterids</taxon>
        <taxon>lamiids</taxon>
        <taxon>Lamiales</taxon>
        <taxon>Oleaceae</taxon>
        <taxon>Oleeae</taxon>
        <taxon>Olea</taxon>
    </lineage>
</organism>
<comment type="caution">
    <text evidence="2">The sequence shown here is derived from an EMBL/GenBank/DDBJ whole genome shotgun (WGS) entry which is preliminary data.</text>
</comment>
<evidence type="ECO:0000313" key="2">
    <source>
        <dbReference type="EMBL" id="CAA2969473.1"/>
    </source>
</evidence>